<dbReference type="PANTHER" id="PTHR44591">
    <property type="entry name" value="STRESS RESPONSE REGULATOR PROTEIN 1"/>
    <property type="match status" value="1"/>
</dbReference>
<dbReference type="InterPro" id="IPR050595">
    <property type="entry name" value="Bact_response_regulator"/>
</dbReference>
<gene>
    <name evidence="4" type="ORF">NX773_15250</name>
</gene>
<proteinExistence type="predicted"/>
<dbReference type="Gene3D" id="3.40.50.2300">
    <property type="match status" value="1"/>
</dbReference>
<comment type="caution">
    <text evidence="4">The sequence shown here is derived from an EMBL/GenBank/DDBJ whole genome shotgun (WGS) entry which is preliminary data.</text>
</comment>
<dbReference type="InterPro" id="IPR001789">
    <property type="entry name" value="Sig_transdc_resp-reg_receiver"/>
</dbReference>
<organism evidence="4 5">
    <name type="scientific">Massilia solisilvae</name>
    <dbReference type="NCBI Taxonomy" id="1811225"/>
    <lineage>
        <taxon>Bacteria</taxon>
        <taxon>Pseudomonadati</taxon>
        <taxon>Pseudomonadota</taxon>
        <taxon>Betaproteobacteria</taxon>
        <taxon>Burkholderiales</taxon>
        <taxon>Oxalobacteraceae</taxon>
        <taxon>Telluria group</taxon>
        <taxon>Massilia</taxon>
    </lineage>
</organism>
<keyword evidence="5" id="KW-1185">Reference proteome</keyword>
<sequence>MDIHAVKVAVVDDEAPVRKALARLLRAAGYQALTYASGADFLDALGRERFACLILDLQMPGMSGLDVQAGPLFRQAGVPAIVISARDEREARETCMAAGAFAYLTKPVDDRELLAAVQAASARAR</sequence>
<accession>A0ABT2BMA3</accession>
<evidence type="ECO:0000313" key="4">
    <source>
        <dbReference type="EMBL" id="MCS0609526.1"/>
    </source>
</evidence>
<dbReference type="PROSITE" id="PS50110">
    <property type="entry name" value="RESPONSE_REGULATORY"/>
    <property type="match status" value="1"/>
</dbReference>
<feature type="domain" description="Response regulatory" evidence="3">
    <location>
        <begin position="7"/>
        <end position="121"/>
    </location>
</feature>
<evidence type="ECO:0000313" key="5">
    <source>
        <dbReference type="Proteomes" id="UP001205861"/>
    </source>
</evidence>
<dbReference type="SMART" id="SM00448">
    <property type="entry name" value="REC"/>
    <property type="match status" value="1"/>
</dbReference>
<evidence type="ECO:0000256" key="2">
    <source>
        <dbReference type="PROSITE-ProRule" id="PRU00169"/>
    </source>
</evidence>
<dbReference type="PANTHER" id="PTHR44591:SF25">
    <property type="entry name" value="CHEMOTAXIS TWO-COMPONENT RESPONSE REGULATOR"/>
    <property type="match status" value="1"/>
</dbReference>
<dbReference type="Pfam" id="PF00072">
    <property type="entry name" value="Response_reg"/>
    <property type="match status" value="1"/>
</dbReference>
<dbReference type="RefSeq" id="WP_258857180.1">
    <property type="nucleotide sequence ID" value="NZ_JANUGV010000004.1"/>
</dbReference>
<dbReference type="SUPFAM" id="SSF52172">
    <property type="entry name" value="CheY-like"/>
    <property type="match status" value="1"/>
</dbReference>
<reference evidence="4 5" key="1">
    <citation type="submission" date="2022-08" db="EMBL/GenBank/DDBJ databases">
        <title>Reclassification of Massilia species as members of the genera Telluria, Duganella, Pseudoduganella, Mokoshia gen. nov. and Zemynaea gen. nov. using orthogonal and non-orthogonal genome-based approaches.</title>
        <authorList>
            <person name="Bowman J.P."/>
        </authorList>
    </citation>
    <scope>NUCLEOTIDE SEQUENCE [LARGE SCALE GENOMIC DNA]</scope>
    <source>
        <strain evidence="4 5">JCM 31607</strain>
    </source>
</reference>
<name>A0ABT2BMA3_9BURK</name>
<feature type="modified residue" description="4-aspartylphosphate" evidence="2">
    <location>
        <position position="56"/>
    </location>
</feature>
<evidence type="ECO:0000259" key="3">
    <source>
        <dbReference type="PROSITE" id="PS50110"/>
    </source>
</evidence>
<keyword evidence="1 2" id="KW-0597">Phosphoprotein</keyword>
<protein>
    <submittedName>
        <fullName evidence="4">Response regulator</fullName>
    </submittedName>
</protein>
<dbReference type="EMBL" id="JANUGV010000004">
    <property type="protein sequence ID" value="MCS0609526.1"/>
    <property type="molecule type" value="Genomic_DNA"/>
</dbReference>
<dbReference type="Proteomes" id="UP001205861">
    <property type="component" value="Unassembled WGS sequence"/>
</dbReference>
<evidence type="ECO:0000256" key="1">
    <source>
        <dbReference type="ARBA" id="ARBA00022553"/>
    </source>
</evidence>
<dbReference type="InterPro" id="IPR011006">
    <property type="entry name" value="CheY-like_superfamily"/>
</dbReference>